<evidence type="ECO:0000256" key="1">
    <source>
        <dbReference type="ARBA" id="ARBA00022741"/>
    </source>
</evidence>
<reference evidence="3" key="2">
    <citation type="journal article" date="2014" name="ISME J.">
        <title>Microbial stratification in low pH oxic and suboxic macroscopic growths along an acid mine drainage.</title>
        <authorList>
            <person name="Mendez-Garcia C."/>
            <person name="Mesa V."/>
            <person name="Sprenger R.R."/>
            <person name="Richter M."/>
            <person name="Diez M.S."/>
            <person name="Solano J."/>
            <person name="Bargiela R."/>
            <person name="Golyshina O.V."/>
            <person name="Manteca A."/>
            <person name="Ramos J.L."/>
            <person name="Gallego J.R."/>
            <person name="Llorente I."/>
            <person name="Martins Dos Santos V.A."/>
            <person name="Jensen O.N."/>
            <person name="Pelaez A.I."/>
            <person name="Sanchez J."/>
            <person name="Ferrer M."/>
        </authorList>
    </citation>
    <scope>NUCLEOTIDE SEQUENCE</scope>
</reference>
<dbReference type="InterPro" id="IPR027417">
    <property type="entry name" value="P-loop_NTPase"/>
</dbReference>
<dbReference type="InterPro" id="IPR044304">
    <property type="entry name" value="NUBPL-like"/>
</dbReference>
<dbReference type="AlphaFoldDB" id="T0ZWT8"/>
<keyword evidence="1" id="KW-0547">Nucleotide-binding</keyword>
<dbReference type="GO" id="GO:0005524">
    <property type="term" value="F:ATP binding"/>
    <property type="evidence" value="ECO:0007669"/>
    <property type="project" value="UniProtKB-KW"/>
</dbReference>
<dbReference type="Gene3D" id="3.40.50.300">
    <property type="entry name" value="P-loop containing nucleotide triphosphate hydrolases"/>
    <property type="match status" value="1"/>
</dbReference>
<keyword evidence="2 3" id="KW-0067">ATP-binding</keyword>
<proteinExistence type="predicted"/>
<evidence type="ECO:0000313" key="3">
    <source>
        <dbReference type="EMBL" id="EQD33099.1"/>
    </source>
</evidence>
<sequence length="111" mass="11876">MVDTEQVSGAGTNMMHSSILRVIEDKKNINQKLSNIKHKIGIYSAKGGVGKTTVAVNTAFALSRMGYKVGLIDADIDCPNALMFLGIEGTFSDEYPLKPAEKEGVKVVSTA</sequence>
<accession>T0ZWT8</accession>
<evidence type="ECO:0000256" key="2">
    <source>
        <dbReference type="ARBA" id="ARBA00022840"/>
    </source>
</evidence>
<feature type="non-terminal residue" evidence="3">
    <location>
        <position position="111"/>
    </location>
</feature>
<dbReference type="EMBL" id="AUZZ01009647">
    <property type="protein sequence ID" value="EQD33099.1"/>
    <property type="molecule type" value="Genomic_DNA"/>
</dbReference>
<dbReference type="PANTHER" id="PTHR42961:SF2">
    <property type="entry name" value="IRON-SULFUR PROTEIN NUBPL"/>
    <property type="match status" value="1"/>
</dbReference>
<dbReference type="PANTHER" id="PTHR42961">
    <property type="entry name" value="IRON-SULFUR PROTEIN NUBPL"/>
    <property type="match status" value="1"/>
</dbReference>
<comment type="caution">
    <text evidence="3">The sequence shown here is derived from an EMBL/GenBank/DDBJ whole genome shotgun (WGS) entry which is preliminary data.</text>
</comment>
<gene>
    <name evidence="3" type="ORF">B2A_13335</name>
</gene>
<dbReference type="InterPro" id="IPR033756">
    <property type="entry name" value="YlxH/NBP35"/>
</dbReference>
<dbReference type="SUPFAM" id="SSF52540">
    <property type="entry name" value="P-loop containing nucleoside triphosphate hydrolases"/>
    <property type="match status" value="1"/>
</dbReference>
<protein>
    <submittedName>
        <fullName evidence="3">ATP-binding Mrp/Nbp35 family protein</fullName>
    </submittedName>
</protein>
<reference evidence="3" key="1">
    <citation type="submission" date="2013-08" db="EMBL/GenBank/DDBJ databases">
        <authorList>
            <person name="Mendez C."/>
            <person name="Richter M."/>
            <person name="Ferrer M."/>
            <person name="Sanchez J."/>
        </authorList>
    </citation>
    <scope>NUCLEOTIDE SEQUENCE</scope>
</reference>
<dbReference type="GO" id="GO:0016226">
    <property type="term" value="P:iron-sulfur cluster assembly"/>
    <property type="evidence" value="ECO:0007669"/>
    <property type="project" value="InterPro"/>
</dbReference>
<name>T0ZWT8_9ZZZZ</name>
<dbReference type="GO" id="GO:0051539">
    <property type="term" value="F:4 iron, 4 sulfur cluster binding"/>
    <property type="evidence" value="ECO:0007669"/>
    <property type="project" value="TreeGrafter"/>
</dbReference>
<dbReference type="Pfam" id="PF10609">
    <property type="entry name" value="ParA"/>
    <property type="match status" value="1"/>
</dbReference>
<organism evidence="3">
    <name type="scientific">mine drainage metagenome</name>
    <dbReference type="NCBI Taxonomy" id="410659"/>
    <lineage>
        <taxon>unclassified sequences</taxon>
        <taxon>metagenomes</taxon>
        <taxon>ecological metagenomes</taxon>
    </lineage>
</organism>